<dbReference type="KEGG" id="sbar:H5V43_10855"/>
<reference evidence="1" key="3">
    <citation type="submission" date="2017-10" db="EMBL/GenBank/DDBJ databases">
        <title>Bioaugmenting a lab-scale membrane bioreactor with Sphingobium fuliginis OMI to degrade 4-tert-butylphenol.</title>
        <authorList>
            <person name="Takada K."/>
            <person name="Shiba T."/>
            <person name="Soda S."/>
            <person name="Inoue D."/>
            <person name="Miyake M."/>
            <person name="Eguchi M."/>
            <person name="Ike M."/>
        </authorList>
    </citation>
    <scope>NUCLEOTIDE SEQUENCE</scope>
    <source>
        <strain evidence="1">OMI</strain>
    </source>
</reference>
<evidence type="ECO:0000313" key="3">
    <source>
        <dbReference type="Proteomes" id="UP000221538"/>
    </source>
</evidence>
<proteinExistence type="predicted"/>
<dbReference type="RefSeq" id="WP_025551794.1">
    <property type="nucleotide sequence ID" value="NZ_BATN01000141.1"/>
</dbReference>
<reference evidence="2" key="6">
    <citation type="journal article" date="2021" name="Microbiol. Resour. Announc.">
        <title>Complete Genome Sequence of Sphingobium barthaii KK22, a High-Molecular-Weight Polycyclic Aromatic Hydrocarbon-Degrading Soil Bacterium.</title>
        <authorList>
            <person name="Mori J.F."/>
            <person name="Kanaly R.A."/>
        </authorList>
    </citation>
    <scope>NUCLEOTIDE SEQUENCE</scope>
    <source>
        <strain evidence="2">KK22</strain>
    </source>
</reference>
<sequence length="127" mass="13613">MSKADSPMPLSKNAAQTVVTDLNMAYAKLDDLLAHTLRASANMIEVGRSMGLDPLSGQKIFSDLTRCTNAILQSRQSLVEAHSKAHRIRKRSEVADENLFGCPREKMQSGKAGVPSLFGDIPGSAAA</sequence>
<reference evidence="1 3" key="2">
    <citation type="journal article" date="2013" name="Environ. Sci. Technol.">
        <title>The 4-tert-butylphenol-utilizing bacterium Sphingobium fuliginis OMI can degrade bisphenols via phenolic ring hydroxylation and meta-cleavage pathway.</title>
        <authorList>
            <person name="Ogata Y."/>
            <person name="Goda S."/>
            <person name="Toyama T."/>
            <person name="Sei K."/>
            <person name="Ike M."/>
        </authorList>
    </citation>
    <scope>NUCLEOTIDE SEQUENCE [LARGE SCALE GENOMIC DNA]</scope>
    <source>
        <strain evidence="1 3">OMI</strain>
    </source>
</reference>
<evidence type="ECO:0000313" key="2">
    <source>
        <dbReference type="EMBL" id="QOT70639.1"/>
    </source>
</evidence>
<reference evidence="1" key="4">
    <citation type="submission" date="2017-10" db="EMBL/GenBank/DDBJ databases">
        <authorList>
            <person name="Banno H."/>
            <person name="Chua N.-H."/>
        </authorList>
    </citation>
    <scope>NUCLEOTIDE SEQUENCE</scope>
    <source>
        <strain evidence="1">OMI</strain>
    </source>
</reference>
<evidence type="ECO:0000313" key="4">
    <source>
        <dbReference type="Proteomes" id="UP000593663"/>
    </source>
</evidence>
<reference evidence="1 3" key="1">
    <citation type="journal article" date="2013" name="Biodegradation">
        <title>Occurrence of 4-tert-butylphenol (4-t-BP) biodegradation in an aquatic sample caused by the presence of Spirodela polyrrhiza and isolation of a 4-t-BP-utilizing bacterium.</title>
        <authorList>
            <person name="Ogata Y."/>
            <person name="Toyama T."/>
            <person name="Yu N."/>
            <person name="Wang X."/>
            <person name="Sei K."/>
            <person name="Ike M."/>
        </authorList>
    </citation>
    <scope>NUCLEOTIDE SEQUENCE [LARGE SCALE GENOMIC DNA]</scope>
    <source>
        <strain evidence="1 3">OMI</strain>
    </source>
</reference>
<dbReference type="AlphaFoldDB" id="A0A292ZH88"/>
<evidence type="ECO:0000313" key="1">
    <source>
        <dbReference type="EMBL" id="GAY22438.1"/>
    </source>
</evidence>
<dbReference type="EMBL" id="BEWI01000032">
    <property type="protein sequence ID" value="GAY22438.1"/>
    <property type="molecule type" value="Genomic_DNA"/>
</dbReference>
<organism evidence="1 3">
    <name type="scientific">Sphingobium fuliginis (strain ATCC 27551)</name>
    <dbReference type="NCBI Taxonomy" id="336203"/>
    <lineage>
        <taxon>Bacteria</taxon>
        <taxon>Pseudomonadati</taxon>
        <taxon>Pseudomonadota</taxon>
        <taxon>Alphaproteobacteria</taxon>
        <taxon>Sphingomonadales</taxon>
        <taxon>Sphingomonadaceae</taxon>
        <taxon>Sphingobium</taxon>
    </lineage>
</organism>
<gene>
    <name evidence="2" type="ORF">H5V43_10855</name>
    <name evidence="1" type="ORF">SFOMI_2995</name>
</gene>
<dbReference type="Proteomes" id="UP000221538">
    <property type="component" value="Unassembled WGS sequence"/>
</dbReference>
<dbReference type="EMBL" id="CP060035">
    <property type="protein sequence ID" value="QOT70639.1"/>
    <property type="molecule type" value="Genomic_DNA"/>
</dbReference>
<name>A0A292ZH88_SPHSA</name>
<accession>A0A292ZH88</accession>
<reference evidence="4" key="5">
    <citation type="submission" date="2020-08" db="EMBL/GenBank/DDBJ databases">
        <title>Complete genome sequence of Sphingobium barthaii strain KK22, a high-molecular-weight polycyclic aromatic hydrocarbon-degrading soil bacterium.</title>
        <authorList>
            <person name="Mori J.F."/>
            <person name="Kanaly R.A."/>
        </authorList>
    </citation>
    <scope>NUCLEOTIDE SEQUENCE [LARGE SCALE GENOMIC DNA]</scope>
    <source>
        <strain evidence="4">KK22</strain>
    </source>
</reference>
<dbReference type="Proteomes" id="UP000593663">
    <property type="component" value="Chromosome 1"/>
</dbReference>
<protein>
    <submittedName>
        <fullName evidence="1">Uncharacterized protein</fullName>
    </submittedName>
</protein>